<evidence type="ECO:0000256" key="1">
    <source>
        <dbReference type="SAM" id="SignalP"/>
    </source>
</evidence>
<feature type="chain" id="PRO_5047078628" description="Lipoprotein" evidence="1">
    <location>
        <begin position="29"/>
        <end position="257"/>
    </location>
</feature>
<evidence type="ECO:0000313" key="2">
    <source>
        <dbReference type="EMBL" id="WXB12474.1"/>
    </source>
</evidence>
<name>A0ABZ2LNJ5_9BACT</name>
<gene>
    <name evidence="2" type="ORF">LZC94_32075</name>
</gene>
<keyword evidence="3" id="KW-1185">Reference proteome</keyword>
<protein>
    <recommendedName>
        <fullName evidence="4">Lipoprotein</fullName>
    </recommendedName>
</protein>
<dbReference type="Proteomes" id="UP001370348">
    <property type="component" value="Chromosome"/>
</dbReference>
<evidence type="ECO:0000313" key="3">
    <source>
        <dbReference type="Proteomes" id="UP001370348"/>
    </source>
</evidence>
<proteinExistence type="predicted"/>
<feature type="signal peptide" evidence="1">
    <location>
        <begin position="1"/>
        <end position="28"/>
    </location>
</feature>
<dbReference type="PROSITE" id="PS51257">
    <property type="entry name" value="PROKAR_LIPOPROTEIN"/>
    <property type="match status" value="1"/>
</dbReference>
<dbReference type="RefSeq" id="WP_394822096.1">
    <property type="nucleotide sequence ID" value="NZ_CP089984.1"/>
</dbReference>
<reference evidence="2 3" key="1">
    <citation type="submission" date="2021-12" db="EMBL/GenBank/DDBJ databases">
        <title>Discovery of the Pendulisporaceae a myxobacterial family with distinct sporulation behavior and unique specialized metabolism.</title>
        <authorList>
            <person name="Garcia R."/>
            <person name="Popoff A."/>
            <person name="Bader C.D."/>
            <person name="Loehr J."/>
            <person name="Walesch S."/>
            <person name="Walt C."/>
            <person name="Boldt J."/>
            <person name="Bunk B."/>
            <person name="Haeckl F.J.F.P.J."/>
            <person name="Gunesch A.P."/>
            <person name="Birkelbach J."/>
            <person name="Nuebel U."/>
            <person name="Pietschmann T."/>
            <person name="Bach T."/>
            <person name="Mueller R."/>
        </authorList>
    </citation>
    <scope>NUCLEOTIDE SEQUENCE [LARGE SCALE GENOMIC DNA]</scope>
    <source>
        <strain evidence="2 3">MSr11954</strain>
    </source>
</reference>
<accession>A0ABZ2LNJ5</accession>
<evidence type="ECO:0008006" key="4">
    <source>
        <dbReference type="Google" id="ProtNLM"/>
    </source>
</evidence>
<dbReference type="EMBL" id="CP089984">
    <property type="protein sequence ID" value="WXB12474.1"/>
    <property type="molecule type" value="Genomic_DNA"/>
</dbReference>
<sequence length="257" mass="26847">MKKRNPARIASMSLLALAAFALASFATACGSSDSEGVSVAIALEAPTTNSKATGDTWTTDLGYTVHLQRAYLASGSAEILPCATAAKGSLLGSPLRELRSFFAIKEAHAHTEGSPTKLGIPVIESLLATGGTRVRMGTLAPPPNSYCQVRYSVHEADADAVAMPSDVDMVGKSLYLSGTWAKGGDPKPFVASSQLPLTVDLPVGTTVLSTDGTQKAELVIRKNADTWFNGIDFASPTPDIASKALKQMQTSFTAARL</sequence>
<organism evidence="2 3">
    <name type="scientific">Pendulispora albinea</name>
    <dbReference type="NCBI Taxonomy" id="2741071"/>
    <lineage>
        <taxon>Bacteria</taxon>
        <taxon>Pseudomonadati</taxon>
        <taxon>Myxococcota</taxon>
        <taxon>Myxococcia</taxon>
        <taxon>Myxococcales</taxon>
        <taxon>Sorangiineae</taxon>
        <taxon>Pendulisporaceae</taxon>
        <taxon>Pendulispora</taxon>
    </lineage>
</organism>
<keyword evidence="1" id="KW-0732">Signal</keyword>